<evidence type="ECO:0000256" key="2">
    <source>
        <dbReference type="ARBA" id="ARBA00008889"/>
    </source>
</evidence>
<gene>
    <name evidence="6" type="ORF">PPRO1316_LOCUS3251</name>
    <name evidence="7" type="ORF">PPROV_000263000</name>
</gene>
<keyword evidence="3" id="KW-0689">Ribosomal protein</keyword>
<dbReference type="EMBL" id="BNJQ01000006">
    <property type="protein sequence ID" value="GHP03876.1"/>
    <property type="molecule type" value="Genomic_DNA"/>
</dbReference>
<dbReference type="InterPro" id="IPR040637">
    <property type="entry name" value="Ribosomal_uL10-like_insert"/>
</dbReference>
<organism evidence="6">
    <name type="scientific">Pycnococcus provasolii</name>
    <dbReference type="NCBI Taxonomy" id="41880"/>
    <lineage>
        <taxon>Eukaryota</taxon>
        <taxon>Viridiplantae</taxon>
        <taxon>Chlorophyta</taxon>
        <taxon>Pseudoscourfieldiophyceae</taxon>
        <taxon>Pseudoscourfieldiales</taxon>
        <taxon>Pycnococcaceae</taxon>
        <taxon>Pycnococcus</taxon>
    </lineage>
</organism>
<evidence type="ECO:0000313" key="7">
    <source>
        <dbReference type="EMBL" id="GHP03876.1"/>
    </source>
</evidence>
<dbReference type="PANTHER" id="PTHR45699">
    <property type="entry name" value="60S ACIDIC RIBOSOMAL PROTEIN P0"/>
    <property type="match status" value="1"/>
</dbReference>
<keyword evidence="4" id="KW-0687">Ribonucleoprotein</keyword>
<dbReference type="Gene3D" id="3.30.70.1730">
    <property type="match status" value="1"/>
</dbReference>
<evidence type="ECO:0000256" key="3">
    <source>
        <dbReference type="ARBA" id="ARBA00022980"/>
    </source>
</evidence>
<evidence type="ECO:0000259" key="5">
    <source>
        <dbReference type="Pfam" id="PF17777"/>
    </source>
</evidence>
<reference evidence="6" key="2">
    <citation type="submission" date="2021-01" db="EMBL/GenBank/DDBJ databases">
        <authorList>
            <person name="Corre E."/>
            <person name="Pelletier E."/>
            <person name="Niang G."/>
            <person name="Scheremetjew M."/>
            <person name="Finn R."/>
            <person name="Kale V."/>
            <person name="Holt S."/>
            <person name="Cochrane G."/>
            <person name="Meng A."/>
            <person name="Brown T."/>
            <person name="Cohen L."/>
        </authorList>
    </citation>
    <scope>NUCLEOTIDE SEQUENCE</scope>
    <source>
        <strain evidence="6">RCC2336</strain>
    </source>
</reference>
<dbReference type="InterPro" id="IPR043141">
    <property type="entry name" value="Ribosomal_uL10-like_sf"/>
</dbReference>
<reference evidence="7" key="1">
    <citation type="submission" date="2020-10" db="EMBL/GenBank/DDBJ databases">
        <title>Unveiling of a novel bifunctional photoreceptor, Dualchrome1, isolated from a cosmopolitan green alga.</title>
        <authorList>
            <person name="Suzuki S."/>
            <person name="Kawachi M."/>
        </authorList>
    </citation>
    <scope>NUCLEOTIDE SEQUENCE</scope>
    <source>
        <strain evidence="7">NIES 2893</strain>
    </source>
</reference>
<proteinExistence type="inferred from homology"/>
<dbReference type="PANTHER" id="PTHR45699:SF3">
    <property type="entry name" value="LARGE RIBOSOMAL SUBUNIT PROTEIN UL10"/>
    <property type="match status" value="1"/>
</dbReference>
<dbReference type="InterPro" id="IPR001790">
    <property type="entry name" value="Ribosomal_uL10"/>
</dbReference>
<dbReference type="Gene3D" id="3.90.105.20">
    <property type="match status" value="1"/>
</dbReference>
<dbReference type="Proteomes" id="UP000660262">
    <property type="component" value="Unassembled WGS sequence"/>
</dbReference>
<comment type="function">
    <text evidence="1">Ribosomal protein P0 is the functional equivalent of E.coli protein L10.</text>
</comment>
<dbReference type="Pfam" id="PF00466">
    <property type="entry name" value="Ribosomal_L10"/>
    <property type="match status" value="1"/>
</dbReference>
<dbReference type="Pfam" id="PF17777">
    <property type="entry name" value="RL10P_insert"/>
    <property type="match status" value="1"/>
</dbReference>
<keyword evidence="8" id="KW-1185">Reference proteome</keyword>
<dbReference type="SUPFAM" id="SSF160369">
    <property type="entry name" value="Ribosomal protein L10-like"/>
    <property type="match status" value="1"/>
</dbReference>
<protein>
    <recommendedName>
        <fullName evidence="5">Large ribosomal subunit protein uL10-like insertion domain-containing protein</fullName>
    </recommendedName>
</protein>
<dbReference type="GO" id="GO:0000027">
    <property type="term" value="P:ribosomal large subunit assembly"/>
    <property type="evidence" value="ECO:0007669"/>
    <property type="project" value="TreeGrafter"/>
</dbReference>
<name>A0A6U0G698_9CHLO</name>
<dbReference type="AlphaFoldDB" id="A0A6U0G698"/>
<evidence type="ECO:0000256" key="4">
    <source>
        <dbReference type="ARBA" id="ARBA00023274"/>
    </source>
</evidence>
<dbReference type="GO" id="GO:0022625">
    <property type="term" value="C:cytosolic large ribosomal subunit"/>
    <property type="evidence" value="ECO:0007669"/>
    <property type="project" value="TreeGrafter"/>
</dbReference>
<sequence length="273" mass="29253">MVVRAKKEEFDAKLCGYLDEYDRGFLVHADFVGSKQFADIRMALRKVGETRVLMGKNTLTKRSIRAHAERTGETKWLGFLDLLVGNVGIVFTKGEFTDVRAVIGEYKVGAVAKSGVIAPVSVTVPAGNTGMDPSQTSFFQALNIATKINKGQVEILNDVTVVTVGEKVGTSEAALLAKLGIKPFEYGLEIQKVFESGNIFDAAVLDISDDDLAASAAVAINKVTALALATGYPALSATPHLVVNGYKNLLRIALATDYDWPLAAKIKDMIAGL</sequence>
<accession>A0A6U0G698</accession>
<dbReference type="FunFam" id="3.90.105.20:FF:000001">
    <property type="entry name" value="60S acidic ribosomal protein P0"/>
    <property type="match status" value="1"/>
</dbReference>
<dbReference type="PIRSF" id="PIRSF039087">
    <property type="entry name" value="L10E"/>
    <property type="match status" value="1"/>
</dbReference>
<evidence type="ECO:0000256" key="1">
    <source>
        <dbReference type="ARBA" id="ARBA00002200"/>
    </source>
</evidence>
<dbReference type="OrthoDB" id="10259902at2759"/>
<dbReference type="InterPro" id="IPR050323">
    <property type="entry name" value="Ribosomal_protein_uL10"/>
</dbReference>
<dbReference type="EMBL" id="HBHV01004710">
    <property type="protein sequence ID" value="CAE0014700.1"/>
    <property type="molecule type" value="Transcribed_RNA"/>
</dbReference>
<feature type="domain" description="Large ribosomal subunit protein uL10-like insertion" evidence="5">
    <location>
        <begin position="112"/>
        <end position="181"/>
    </location>
</feature>
<dbReference type="InterPro" id="IPR043164">
    <property type="entry name" value="Ribosomal_uL10-like_insert_sf"/>
</dbReference>
<dbReference type="GO" id="GO:0002181">
    <property type="term" value="P:cytoplasmic translation"/>
    <property type="evidence" value="ECO:0007669"/>
    <property type="project" value="TreeGrafter"/>
</dbReference>
<dbReference type="CDD" id="cd05795">
    <property type="entry name" value="Ribosomal_P0_L10e"/>
    <property type="match status" value="1"/>
</dbReference>
<evidence type="ECO:0000313" key="8">
    <source>
        <dbReference type="Proteomes" id="UP000660262"/>
    </source>
</evidence>
<comment type="similarity">
    <text evidence="2">Belongs to the universal ribosomal protein uL10 family.</text>
</comment>
<dbReference type="GO" id="GO:0003735">
    <property type="term" value="F:structural constituent of ribosome"/>
    <property type="evidence" value="ECO:0007669"/>
    <property type="project" value="TreeGrafter"/>
</dbReference>
<evidence type="ECO:0000313" key="6">
    <source>
        <dbReference type="EMBL" id="CAE0014700.1"/>
    </source>
</evidence>
<dbReference type="InterPro" id="IPR030670">
    <property type="entry name" value="uL10_eukaryotes"/>
</dbReference>
<dbReference type="GO" id="GO:0070180">
    <property type="term" value="F:large ribosomal subunit rRNA binding"/>
    <property type="evidence" value="ECO:0007669"/>
    <property type="project" value="TreeGrafter"/>
</dbReference>